<dbReference type="GO" id="GO:0004103">
    <property type="term" value="F:choline kinase activity"/>
    <property type="evidence" value="ECO:0007669"/>
    <property type="project" value="TreeGrafter"/>
</dbReference>
<dbReference type="InterPro" id="IPR011009">
    <property type="entry name" value="Kinase-like_dom_sf"/>
</dbReference>
<dbReference type="Gene3D" id="3.90.1200.10">
    <property type="match status" value="1"/>
</dbReference>
<evidence type="ECO:0000256" key="1">
    <source>
        <dbReference type="ARBA" id="ARBA00023209"/>
    </source>
</evidence>
<dbReference type="EMBL" id="OC862710">
    <property type="protein sequence ID" value="CAD7630459.1"/>
    <property type="molecule type" value="Genomic_DNA"/>
</dbReference>
<dbReference type="PANTHER" id="PTHR22603">
    <property type="entry name" value="CHOLINE/ETHANOALAMINE KINASE"/>
    <property type="match status" value="1"/>
</dbReference>
<organism evidence="4">
    <name type="scientific">Medioppia subpectinata</name>
    <dbReference type="NCBI Taxonomy" id="1979941"/>
    <lineage>
        <taxon>Eukaryota</taxon>
        <taxon>Metazoa</taxon>
        <taxon>Ecdysozoa</taxon>
        <taxon>Arthropoda</taxon>
        <taxon>Chelicerata</taxon>
        <taxon>Arachnida</taxon>
        <taxon>Acari</taxon>
        <taxon>Acariformes</taxon>
        <taxon>Sarcoptiformes</taxon>
        <taxon>Oribatida</taxon>
        <taxon>Brachypylina</taxon>
        <taxon>Oppioidea</taxon>
        <taxon>Oppiidae</taxon>
        <taxon>Medioppia</taxon>
    </lineage>
</organism>
<dbReference type="Proteomes" id="UP000759131">
    <property type="component" value="Unassembled WGS sequence"/>
</dbReference>
<keyword evidence="2" id="KW-1208">Phospholipid metabolism</keyword>
<protein>
    <recommendedName>
        <fullName evidence="6">Choline kinase</fullName>
    </recommendedName>
</protein>
<reference evidence="4" key="1">
    <citation type="submission" date="2020-11" db="EMBL/GenBank/DDBJ databases">
        <authorList>
            <person name="Tran Van P."/>
        </authorList>
    </citation>
    <scope>NUCLEOTIDE SEQUENCE</scope>
</reference>
<evidence type="ECO:0008006" key="6">
    <source>
        <dbReference type="Google" id="ProtNLM"/>
    </source>
</evidence>
<evidence type="ECO:0000256" key="2">
    <source>
        <dbReference type="ARBA" id="ARBA00023264"/>
    </source>
</evidence>
<name>A0A7R9KWN2_9ACAR</name>
<evidence type="ECO:0000313" key="4">
    <source>
        <dbReference type="EMBL" id="CAD7630459.1"/>
    </source>
</evidence>
<sequence length="334" mass="38974">MNMNDEECDYETKRKQWRRGETPEDIQTECRNLCSQYLGGIWSEISENQLNIRRITGGFTNQIYYCGLSSQCATIGNEPQEVAVKCYGKKWISNYTENDRFNDIVINLLAAKHNLGPKQYAFFSRGNIEEYIKSHSFGLKEESDGKYVDKLSRMLATFHSMDVPIARNENWFSKFLDDFYTKAYELFPLTEMFREVNATTLLNTNLKDEINWLKKCLKATNSPLVFSHNDFRGPNIMVREIDQNNDNSIAIAFCDFEYSCYSYRGFDFGAIFEDWGRTDAQEVCGRVSDLEIEQFMIGYHDENIKIHGLMKCLIIIPNNKFCKERINDFDIIST</sequence>
<keyword evidence="1" id="KW-0444">Lipid biosynthesis</keyword>
<dbReference type="GO" id="GO:0005737">
    <property type="term" value="C:cytoplasm"/>
    <property type="evidence" value="ECO:0007669"/>
    <property type="project" value="TreeGrafter"/>
</dbReference>
<dbReference type="Gene3D" id="3.30.200.20">
    <property type="entry name" value="Phosphorylase Kinase, domain 1"/>
    <property type="match status" value="1"/>
</dbReference>
<keyword evidence="1" id="KW-0594">Phospholipid biosynthesis</keyword>
<dbReference type="PANTHER" id="PTHR22603:SF93">
    <property type="entry name" value="RE24176P"/>
    <property type="match status" value="1"/>
</dbReference>
<dbReference type="GO" id="GO:0004305">
    <property type="term" value="F:ethanolamine kinase activity"/>
    <property type="evidence" value="ECO:0007669"/>
    <property type="project" value="TreeGrafter"/>
</dbReference>
<comment type="similarity">
    <text evidence="3">Belongs to the choline/ethanolamine kinase family.</text>
</comment>
<keyword evidence="1" id="KW-0443">Lipid metabolism</keyword>
<dbReference type="Pfam" id="PF01633">
    <property type="entry name" value="Choline_kinase"/>
    <property type="match status" value="1"/>
</dbReference>
<dbReference type="OrthoDB" id="5796092at2759"/>
<evidence type="ECO:0000313" key="5">
    <source>
        <dbReference type="Proteomes" id="UP000759131"/>
    </source>
</evidence>
<dbReference type="EMBL" id="CAJPIZ010008135">
    <property type="protein sequence ID" value="CAG2110889.1"/>
    <property type="molecule type" value="Genomic_DNA"/>
</dbReference>
<proteinExistence type="inferred from homology"/>
<dbReference type="AlphaFoldDB" id="A0A7R9KWN2"/>
<keyword evidence="5" id="KW-1185">Reference proteome</keyword>
<accession>A0A7R9KWN2</accession>
<gene>
    <name evidence="4" type="ORF">OSB1V03_LOCUS10872</name>
</gene>
<evidence type="ECO:0000256" key="3">
    <source>
        <dbReference type="ARBA" id="ARBA00038211"/>
    </source>
</evidence>
<dbReference type="GO" id="GO:0006646">
    <property type="term" value="P:phosphatidylethanolamine biosynthetic process"/>
    <property type="evidence" value="ECO:0007669"/>
    <property type="project" value="TreeGrafter"/>
</dbReference>
<dbReference type="SUPFAM" id="SSF56112">
    <property type="entry name" value="Protein kinase-like (PK-like)"/>
    <property type="match status" value="1"/>
</dbReference>